<dbReference type="EMBL" id="VXPY01000078">
    <property type="protein sequence ID" value="MYD90834.1"/>
    <property type="molecule type" value="Genomic_DNA"/>
</dbReference>
<accession>A0A6B1DWV8</accession>
<dbReference type="InterPro" id="IPR022028">
    <property type="entry name" value="DUF3604"/>
</dbReference>
<reference evidence="1" key="1">
    <citation type="submission" date="2019-09" db="EMBL/GenBank/DDBJ databases">
        <title>Characterisation of the sponge microbiome using genome-centric metagenomics.</title>
        <authorList>
            <person name="Engelberts J.P."/>
            <person name="Robbins S.J."/>
            <person name="De Goeij J.M."/>
            <person name="Aranda M."/>
            <person name="Bell S.C."/>
            <person name="Webster N.S."/>
        </authorList>
    </citation>
    <scope>NUCLEOTIDE SEQUENCE</scope>
    <source>
        <strain evidence="1">SB0662_bin_9</strain>
    </source>
</reference>
<dbReference type="Gene3D" id="3.20.20.140">
    <property type="entry name" value="Metal-dependent hydrolases"/>
    <property type="match status" value="1"/>
</dbReference>
<evidence type="ECO:0000313" key="1">
    <source>
        <dbReference type="EMBL" id="MYD90834.1"/>
    </source>
</evidence>
<dbReference type="AlphaFoldDB" id="A0A6B1DWV8"/>
<proteinExistence type="predicted"/>
<gene>
    <name evidence="1" type="ORF">F4Y08_10940</name>
</gene>
<organism evidence="1">
    <name type="scientific">Caldilineaceae bacterium SB0662_bin_9</name>
    <dbReference type="NCBI Taxonomy" id="2605258"/>
    <lineage>
        <taxon>Bacteria</taxon>
        <taxon>Bacillati</taxon>
        <taxon>Chloroflexota</taxon>
        <taxon>Caldilineae</taxon>
        <taxon>Caldilineales</taxon>
        <taxon>Caldilineaceae</taxon>
    </lineage>
</organism>
<comment type="caution">
    <text evidence="1">The sequence shown here is derived from an EMBL/GenBank/DDBJ whole genome shotgun (WGS) entry which is preliminary data.</text>
</comment>
<protein>
    <submittedName>
        <fullName evidence="1">DUF3604 domain-containing protein</fullName>
    </submittedName>
</protein>
<sequence>MIIASGQPGQPTVWHDVDMSSKERGQLYGHTTCSPRRPFVAGEWVSLEFTFTIGKTELGPGGRLALAWSWPLDWTDLQFEDPGGDGFTTVAVQSGHNSATTAELSLRYFRQGPFDPWQHHLELTVGRSQLAEGDKVILTCGNRAYGGRGWRVPTFRLRNLEFVVLIDPDRSDAWHRLPSAEGLSIVPGPPERLVVIAPDHGLIGETGTLTIRAEDRWGNASMPVHARPKVRELYAEPAGPLLELGEAVVCADPPVVHVPVRYKASGLTKVEVHLPDSDLSTQSNPVRIATEPPKWRRFWGDMHSGQSEVGCGVGSIAEHFIYARDAAGLQFITHQGNDHYVSRDLWDLTRIETENFHEPGRFITFLGCEWSAPTSDGGDRNVFYRHDEPRLRRSGRFFQEDEPDPEPDLTTAEPFLEAMRHEPVLINMHVGGRPTNLDWHAPEIERLAEIHSTHGTSEWFVKDALHRGYRVGITAGTDGITGRPGACHPGWRNNRNVRNGLTAVYAEDLTRTGIWEALSARRCYATSGEHIGLWFEVDGQPMGSLLTTAGDPLATIEVEGTAPLESVELLRDDRQICQWQLAEPSPAVNGRHRIRLLWQGTAQRGTARAQRVTWDGSLNLDRGTLHAVEAVNFHGGEDRVDQPSGDRVAWRNATAGNRAGLVLEVEGDEHTMCSFNAPPIRFSFPLAHVLKAPLVRETGGLDCQVAIGPAPDNDAPTRASLTFRDVDAPTDAQAYWVRVTQIDQSQAWSSPVYVSGV</sequence>
<name>A0A6B1DWV8_9CHLR</name>
<dbReference type="Pfam" id="PF12228">
    <property type="entry name" value="DUF3604"/>
    <property type="match status" value="1"/>
</dbReference>